<dbReference type="EMBL" id="BJYF01000003">
    <property type="protein sequence ID" value="GEN59005.1"/>
    <property type="molecule type" value="Genomic_DNA"/>
</dbReference>
<comment type="caution">
    <text evidence="1">The sequence shown here is derived from an EMBL/GenBank/DDBJ whole genome shotgun (WGS) entry which is preliminary data.</text>
</comment>
<reference evidence="1 2" key="1">
    <citation type="submission" date="2019-07" db="EMBL/GenBank/DDBJ databases">
        <title>Whole genome shotgun sequence of Acetobacter nitrogenifigens NBRC 105050.</title>
        <authorList>
            <person name="Hosoyama A."/>
            <person name="Uohara A."/>
            <person name="Ohji S."/>
            <person name="Ichikawa N."/>
        </authorList>
    </citation>
    <scope>NUCLEOTIDE SEQUENCE [LARGE SCALE GENOMIC DNA]</scope>
    <source>
        <strain evidence="1 2">NBRC 105050</strain>
    </source>
</reference>
<evidence type="ECO:0000313" key="1">
    <source>
        <dbReference type="EMBL" id="GEN59005.1"/>
    </source>
</evidence>
<dbReference type="OrthoDB" id="9806005at2"/>
<organism evidence="1 2">
    <name type="scientific">Acetobacter nitrogenifigens DSM 23921 = NBRC 105050</name>
    <dbReference type="NCBI Taxonomy" id="1120919"/>
    <lineage>
        <taxon>Bacteria</taxon>
        <taxon>Pseudomonadati</taxon>
        <taxon>Pseudomonadota</taxon>
        <taxon>Alphaproteobacteria</taxon>
        <taxon>Acetobacterales</taxon>
        <taxon>Acetobacteraceae</taxon>
        <taxon>Acetobacter</taxon>
    </lineage>
</organism>
<dbReference type="STRING" id="1120919.GCA_000429165_00914"/>
<keyword evidence="2" id="KW-1185">Reference proteome</keyword>
<dbReference type="SUPFAM" id="SSF55729">
    <property type="entry name" value="Acyl-CoA N-acyltransferases (Nat)"/>
    <property type="match status" value="1"/>
</dbReference>
<dbReference type="AlphaFoldDB" id="A0A511X7V4"/>
<protein>
    <recommendedName>
        <fullName evidence="3">N-acetyltransferase domain-containing protein</fullName>
    </recommendedName>
</protein>
<gene>
    <name evidence="1" type="ORF">ANI02nite_08890</name>
</gene>
<dbReference type="PANTHER" id="PTHR41368:SF1">
    <property type="entry name" value="PROTEIN YGHO"/>
    <property type="match status" value="1"/>
</dbReference>
<proteinExistence type="predicted"/>
<dbReference type="Proteomes" id="UP000321635">
    <property type="component" value="Unassembled WGS sequence"/>
</dbReference>
<accession>A0A511X7V4</accession>
<name>A0A511X7V4_9PROT</name>
<dbReference type="PANTHER" id="PTHR41368">
    <property type="entry name" value="PROTEIN YGHO"/>
    <property type="match status" value="1"/>
</dbReference>
<sequence length="390" mass="43247">MTQPARLVISPVSGFRALSTFVRLPRRIYAGMAGYAPPLDMEQRDLLDPKRSAFFSHGKAQYFLALRDGKPVGRISAQIDDLIGQTSAATGLSTDTGFFGALDAASPEIVPPLLDAAANWLRAQGRTRMLGPWTLNSNGEYGLMIDGQTAPPMIMMPWHPKELGAAVESAGMTKAMDVLSYDMQVGPEAEEAHIIPRGLRVGEGRLGDLSVRQLNRREISRDGDILRQLYNDTWRDTWGFIPYADTEMKAMIHQIKPILRDELFVLVERAGEPMAVALVIPNLFDIAGDLGGAPSPFGWARLGKRLLRHEFHSARVILLGVNRAVVGTALGSLLPGLVIAELMKRGRTLPYRRIELGWVLETNQPMRRLIERIVPEPSKRHRVYTRDLTA</sequence>
<dbReference type="InterPro" id="IPR039968">
    <property type="entry name" value="BcerS-like"/>
</dbReference>
<dbReference type="InterPro" id="IPR016181">
    <property type="entry name" value="Acyl_CoA_acyltransferase"/>
</dbReference>
<evidence type="ECO:0008006" key="3">
    <source>
        <dbReference type="Google" id="ProtNLM"/>
    </source>
</evidence>
<dbReference type="Gene3D" id="3.40.630.30">
    <property type="match status" value="1"/>
</dbReference>
<evidence type="ECO:0000313" key="2">
    <source>
        <dbReference type="Proteomes" id="UP000321635"/>
    </source>
</evidence>
<dbReference type="RefSeq" id="WP_026397062.1">
    <property type="nucleotide sequence ID" value="NZ_AUBI01000002.1"/>
</dbReference>